<organism evidence="6 7">
    <name type="scientific">Kockovaella imperatae</name>
    <dbReference type="NCBI Taxonomy" id="4999"/>
    <lineage>
        <taxon>Eukaryota</taxon>
        <taxon>Fungi</taxon>
        <taxon>Dikarya</taxon>
        <taxon>Basidiomycota</taxon>
        <taxon>Agaricomycotina</taxon>
        <taxon>Tremellomycetes</taxon>
        <taxon>Tremellales</taxon>
        <taxon>Cuniculitremaceae</taxon>
        <taxon>Kockovaella</taxon>
    </lineage>
</organism>
<comment type="caution">
    <text evidence="6">The sequence shown here is derived from an EMBL/GenBank/DDBJ whole genome shotgun (WGS) entry which is preliminary data.</text>
</comment>
<keyword evidence="3" id="KW-0862">Zinc</keyword>
<evidence type="ECO:0000256" key="3">
    <source>
        <dbReference type="ARBA" id="ARBA00022833"/>
    </source>
</evidence>
<dbReference type="GO" id="GO:0000463">
    <property type="term" value="P:maturation of LSU-rRNA from tricistronic rRNA transcript (SSU-rRNA, 5.8S rRNA, LSU-rRNA)"/>
    <property type="evidence" value="ECO:0007669"/>
    <property type="project" value="TreeGrafter"/>
</dbReference>
<dbReference type="EMBL" id="NBSH01000006">
    <property type="protein sequence ID" value="ORX37142.1"/>
    <property type="molecule type" value="Genomic_DNA"/>
</dbReference>
<dbReference type="GO" id="GO:0000492">
    <property type="term" value="P:box C/D snoRNP assembly"/>
    <property type="evidence" value="ECO:0007669"/>
    <property type="project" value="TreeGrafter"/>
</dbReference>
<evidence type="ECO:0000256" key="4">
    <source>
        <dbReference type="PROSITE-ProRule" id="PRU00453"/>
    </source>
</evidence>
<gene>
    <name evidence="6" type="ORF">BD324DRAFT_566417</name>
</gene>
<dbReference type="GO" id="GO:0005634">
    <property type="term" value="C:nucleus"/>
    <property type="evidence" value="ECO:0007669"/>
    <property type="project" value="TreeGrafter"/>
</dbReference>
<accession>A0A1Y1UGI8</accession>
<dbReference type="GeneID" id="33554846"/>
<sequence length="67" mass="7758">CSICNRDPPKYTCPRCSYRTCSLTCSKAHKAKFECSGERDPTGYIPLKDVNHGIWADDYKWLEEGRR</sequence>
<protein>
    <recommendedName>
        <fullName evidence="5">HIT-type domain-containing protein</fullName>
    </recommendedName>
</protein>
<evidence type="ECO:0000256" key="1">
    <source>
        <dbReference type="ARBA" id="ARBA00022723"/>
    </source>
</evidence>
<dbReference type="STRING" id="4999.A0A1Y1UGI8"/>
<reference evidence="6 7" key="1">
    <citation type="submission" date="2017-03" db="EMBL/GenBank/DDBJ databases">
        <title>Widespread Adenine N6-methylation of Active Genes in Fungi.</title>
        <authorList>
            <consortium name="DOE Joint Genome Institute"/>
            <person name="Mondo S.J."/>
            <person name="Dannebaum R.O."/>
            <person name="Kuo R.C."/>
            <person name="Louie K.B."/>
            <person name="Bewick A.J."/>
            <person name="Labutti K."/>
            <person name="Haridas S."/>
            <person name="Kuo A."/>
            <person name="Salamov A."/>
            <person name="Ahrendt S.R."/>
            <person name="Lau R."/>
            <person name="Bowen B.P."/>
            <person name="Lipzen A."/>
            <person name="Sullivan W."/>
            <person name="Andreopoulos W.B."/>
            <person name="Clum A."/>
            <person name="Lindquist E."/>
            <person name="Daum C."/>
            <person name="Northen T.R."/>
            <person name="Ramamoorthy G."/>
            <person name="Schmitz R.J."/>
            <person name="Gryganskyi A."/>
            <person name="Culley D."/>
            <person name="Magnuson J."/>
            <person name="James T.Y."/>
            <person name="O'Malley M.A."/>
            <person name="Stajich J.E."/>
            <person name="Spatafora J.W."/>
            <person name="Visel A."/>
            <person name="Grigoriev I.V."/>
        </authorList>
    </citation>
    <scope>NUCLEOTIDE SEQUENCE [LARGE SCALE GENOMIC DNA]</scope>
    <source>
        <strain evidence="6 7">NRRL Y-17943</strain>
    </source>
</reference>
<evidence type="ECO:0000256" key="2">
    <source>
        <dbReference type="ARBA" id="ARBA00022771"/>
    </source>
</evidence>
<dbReference type="Proteomes" id="UP000193218">
    <property type="component" value="Unassembled WGS sequence"/>
</dbReference>
<dbReference type="Gene3D" id="3.30.60.190">
    <property type="match status" value="1"/>
</dbReference>
<dbReference type="CDD" id="cd23023">
    <property type="entry name" value="zf-HIT_BCD1"/>
    <property type="match status" value="1"/>
</dbReference>
<feature type="domain" description="HIT-type" evidence="5">
    <location>
        <begin position="1"/>
        <end position="35"/>
    </location>
</feature>
<keyword evidence="7" id="KW-1185">Reference proteome</keyword>
<dbReference type="GO" id="GO:0048254">
    <property type="term" value="P:snoRNA localization"/>
    <property type="evidence" value="ECO:0007669"/>
    <property type="project" value="TreeGrafter"/>
</dbReference>
<keyword evidence="2 4" id="KW-0863">Zinc-finger</keyword>
<dbReference type="Pfam" id="PF04438">
    <property type="entry name" value="zf-HIT"/>
    <property type="match status" value="1"/>
</dbReference>
<dbReference type="AlphaFoldDB" id="A0A1Y1UGI8"/>
<dbReference type="GO" id="GO:0070761">
    <property type="term" value="C:pre-snoRNP complex"/>
    <property type="evidence" value="ECO:0007669"/>
    <property type="project" value="TreeGrafter"/>
</dbReference>
<evidence type="ECO:0000259" key="5">
    <source>
        <dbReference type="PROSITE" id="PS51083"/>
    </source>
</evidence>
<name>A0A1Y1UGI8_9TREE</name>
<dbReference type="SUPFAM" id="SSF144232">
    <property type="entry name" value="HIT/MYND zinc finger-like"/>
    <property type="match status" value="1"/>
</dbReference>
<dbReference type="PANTHER" id="PTHR13483">
    <property type="entry name" value="BOX C_D SNORNA PROTEIN 1-RELATED"/>
    <property type="match status" value="1"/>
</dbReference>
<keyword evidence="1" id="KW-0479">Metal-binding</keyword>
<proteinExistence type="predicted"/>
<dbReference type="OrthoDB" id="272357at2759"/>
<feature type="non-terminal residue" evidence="6">
    <location>
        <position position="67"/>
    </location>
</feature>
<dbReference type="PROSITE" id="PS51083">
    <property type="entry name" value="ZF_HIT"/>
    <property type="match status" value="1"/>
</dbReference>
<dbReference type="InterPro" id="IPR051639">
    <property type="entry name" value="BCD1"/>
</dbReference>
<dbReference type="GO" id="GO:0008270">
    <property type="term" value="F:zinc ion binding"/>
    <property type="evidence" value="ECO:0007669"/>
    <property type="project" value="UniProtKB-UniRule"/>
</dbReference>
<dbReference type="RefSeq" id="XP_021871180.1">
    <property type="nucleotide sequence ID" value="XM_022013038.1"/>
</dbReference>
<dbReference type="PANTHER" id="PTHR13483:SF3">
    <property type="entry name" value="BOX C_D SNORNA PROTEIN 1"/>
    <property type="match status" value="1"/>
</dbReference>
<evidence type="ECO:0000313" key="6">
    <source>
        <dbReference type="EMBL" id="ORX37142.1"/>
    </source>
</evidence>
<feature type="non-terminal residue" evidence="6">
    <location>
        <position position="1"/>
    </location>
</feature>
<evidence type="ECO:0000313" key="7">
    <source>
        <dbReference type="Proteomes" id="UP000193218"/>
    </source>
</evidence>
<dbReference type="InParanoid" id="A0A1Y1UGI8"/>
<dbReference type="InterPro" id="IPR007529">
    <property type="entry name" value="Znf_HIT"/>
</dbReference>